<organism evidence="6 7">
    <name type="scientific">Paenibacillus alvei</name>
    <name type="common">Bacillus alvei</name>
    <dbReference type="NCBI Taxonomy" id="44250"/>
    <lineage>
        <taxon>Bacteria</taxon>
        <taxon>Bacillati</taxon>
        <taxon>Bacillota</taxon>
        <taxon>Bacilli</taxon>
        <taxon>Bacillales</taxon>
        <taxon>Paenibacillaceae</taxon>
        <taxon>Paenibacillus</taxon>
    </lineage>
</organism>
<evidence type="ECO:0000256" key="3">
    <source>
        <dbReference type="ARBA" id="ARBA00023125"/>
    </source>
</evidence>
<feature type="domain" description="HTH lacI-type" evidence="5">
    <location>
        <begin position="3"/>
        <end position="57"/>
    </location>
</feature>
<dbReference type="CDD" id="cd01392">
    <property type="entry name" value="HTH_LacI"/>
    <property type="match status" value="1"/>
</dbReference>
<dbReference type="PANTHER" id="PTHR30146:SF148">
    <property type="entry name" value="HTH-TYPE TRANSCRIPTIONAL REPRESSOR PURR-RELATED"/>
    <property type="match status" value="1"/>
</dbReference>
<dbReference type="Pfam" id="PF13377">
    <property type="entry name" value="Peripla_BP_3"/>
    <property type="match status" value="1"/>
</dbReference>
<dbReference type="CDD" id="cd06267">
    <property type="entry name" value="PBP1_LacI_sugar_binding-like"/>
    <property type="match status" value="1"/>
</dbReference>
<reference evidence="7" key="1">
    <citation type="submission" date="2018-08" db="EMBL/GenBank/DDBJ databases">
        <authorList>
            <person name="Chevrot R."/>
        </authorList>
    </citation>
    <scope>NUCLEOTIDE SEQUENCE [LARGE SCALE GENOMIC DNA]</scope>
</reference>
<dbReference type="Gene3D" id="1.10.260.40">
    <property type="entry name" value="lambda repressor-like DNA-binding domains"/>
    <property type="match status" value="1"/>
</dbReference>
<dbReference type="Pfam" id="PF00356">
    <property type="entry name" value="LacI"/>
    <property type="match status" value="1"/>
</dbReference>
<gene>
    <name evidence="6" type="ORF">PBLR_14013</name>
</gene>
<dbReference type="GO" id="GO:0000976">
    <property type="term" value="F:transcription cis-regulatory region binding"/>
    <property type="evidence" value="ECO:0007669"/>
    <property type="project" value="TreeGrafter"/>
</dbReference>
<dbReference type="InterPro" id="IPR046335">
    <property type="entry name" value="LacI/GalR-like_sensor"/>
</dbReference>
<keyword evidence="3" id="KW-0238">DNA-binding</keyword>
<dbReference type="AlphaFoldDB" id="A0A383RG10"/>
<dbReference type="PANTHER" id="PTHR30146">
    <property type="entry name" value="LACI-RELATED TRANSCRIPTIONAL REPRESSOR"/>
    <property type="match status" value="1"/>
</dbReference>
<name>A0A383RG10_PAEAL</name>
<dbReference type="InterPro" id="IPR000843">
    <property type="entry name" value="HTH_LacI"/>
</dbReference>
<dbReference type="InterPro" id="IPR028082">
    <property type="entry name" value="Peripla_BP_I"/>
</dbReference>
<keyword evidence="4" id="KW-0804">Transcription</keyword>
<keyword evidence="2" id="KW-0805">Transcription regulation</keyword>
<evidence type="ECO:0000259" key="5">
    <source>
        <dbReference type="PROSITE" id="PS50932"/>
    </source>
</evidence>
<proteinExistence type="predicted"/>
<dbReference type="RefSeq" id="WP_138187404.1">
    <property type="nucleotide sequence ID" value="NZ_LS992241.1"/>
</dbReference>
<evidence type="ECO:0000256" key="2">
    <source>
        <dbReference type="ARBA" id="ARBA00023015"/>
    </source>
</evidence>
<evidence type="ECO:0000256" key="1">
    <source>
        <dbReference type="ARBA" id="ARBA00022491"/>
    </source>
</evidence>
<accession>A0A383RG10</accession>
<keyword evidence="1" id="KW-0678">Repressor</keyword>
<dbReference type="SUPFAM" id="SSF47413">
    <property type="entry name" value="lambda repressor-like DNA-binding domains"/>
    <property type="match status" value="1"/>
</dbReference>
<dbReference type="Proteomes" id="UP000304148">
    <property type="component" value="Chromosome"/>
</dbReference>
<dbReference type="GO" id="GO:0003700">
    <property type="term" value="F:DNA-binding transcription factor activity"/>
    <property type="evidence" value="ECO:0007669"/>
    <property type="project" value="TreeGrafter"/>
</dbReference>
<dbReference type="EMBL" id="LS992241">
    <property type="protein sequence ID" value="SYX85591.1"/>
    <property type="molecule type" value="Genomic_DNA"/>
</dbReference>
<protein>
    <submittedName>
        <fullName evidence="6">HTH-type transcriptional repressor PurR</fullName>
    </submittedName>
</protein>
<dbReference type="PROSITE" id="PS50932">
    <property type="entry name" value="HTH_LACI_2"/>
    <property type="match status" value="1"/>
</dbReference>
<sequence length="335" mass="36913">MKVSIFDVAKKSGLSVVTVSRVLNNAKTVREKNRVKVLQAMKDLDYHPNAAARSLAKGKTGVIGMIVTTLQDSFLDSIVQSVYSLLKDHGYYLALSVASEPMEQGVGTDLIQEDRVDGMLILSAVHEEPYVVELKKRKIPFVLIDNQTIQPSVTNVNVDNYKGGYDATKHLIDLGHRSIAHIRGPRFFLSALERERGFRDAMSDAGLEPFAIEDGKFCIQSGYDAVQRWLHAGCMPTALFAADDFTAIGAINALWQAGYKVPDDMSVIGYDDQVIASQLRPLLTTMRQPAHQIGKVAVDLLIKQINGTNKRSISARLESEIVIRESTSAPKLLQS</sequence>
<dbReference type="Gene3D" id="3.40.50.2300">
    <property type="match status" value="2"/>
</dbReference>
<evidence type="ECO:0000313" key="7">
    <source>
        <dbReference type="Proteomes" id="UP000304148"/>
    </source>
</evidence>
<evidence type="ECO:0000256" key="4">
    <source>
        <dbReference type="ARBA" id="ARBA00023163"/>
    </source>
</evidence>
<dbReference type="SUPFAM" id="SSF53822">
    <property type="entry name" value="Periplasmic binding protein-like I"/>
    <property type="match status" value="1"/>
</dbReference>
<dbReference type="InterPro" id="IPR010982">
    <property type="entry name" value="Lambda_DNA-bd_dom_sf"/>
</dbReference>
<evidence type="ECO:0000313" key="6">
    <source>
        <dbReference type="EMBL" id="SYX85591.1"/>
    </source>
</evidence>
<dbReference type="SMART" id="SM00354">
    <property type="entry name" value="HTH_LACI"/>
    <property type="match status" value="1"/>
</dbReference>